<feature type="non-terminal residue" evidence="1">
    <location>
        <position position="1"/>
    </location>
</feature>
<organism evidence="1 2">
    <name type="scientific">Rotaria socialis</name>
    <dbReference type="NCBI Taxonomy" id="392032"/>
    <lineage>
        <taxon>Eukaryota</taxon>
        <taxon>Metazoa</taxon>
        <taxon>Spiralia</taxon>
        <taxon>Gnathifera</taxon>
        <taxon>Rotifera</taxon>
        <taxon>Eurotatoria</taxon>
        <taxon>Bdelloidea</taxon>
        <taxon>Philodinida</taxon>
        <taxon>Philodinidae</taxon>
        <taxon>Rotaria</taxon>
    </lineage>
</organism>
<dbReference type="Proteomes" id="UP000663873">
    <property type="component" value="Unassembled WGS sequence"/>
</dbReference>
<sequence length="59" mass="7050">PADQYENPKFLLLDTGSVINQFYYNPGRALRRLDMTVNGRIRRIYDRIRGIYDRIRAAF</sequence>
<evidence type="ECO:0000313" key="2">
    <source>
        <dbReference type="Proteomes" id="UP000663873"/>
    </source>
</evidence>
<accession>A0A821CH76</accession>
<keyword evidence="2" id="KW-1185">Reference proteome</keyword>
<protein>
    <submittedName>
        <fullName evidence="1">Uncharacterized protein</fullName>
    </submittedName>
</protein>
<evidence type="ECO:0000313" key="1">
    <source>
        <dbReference type="EMBL" id="CAF4601684.1"/>
    </source>
</evidence>
<gene>
    <name evidence="1" type="ORF">UJA718_LOCUS31267</name>
</gene>
<dbReference type="AlphaFoldDB" id="A0A821CH76"/>
<comment type="caution">
    <text evidence="1">The sequence shown here is derived from an EMBL/GenBank/DDBJ whole genome shotgun (WGS) entry which is preliminary data.</text>
</comment>
<dbReference type="EMBL" id="CAJOBP010022507">
    <property type="protein sequence ID" value="CAF4601684.1"/>
    <property type="molecule type" value="Genomic_DNA"/>
</dbReference>
<reference evidence="1" key="1">
    <citation type="submission" date="2021-02" db="EMBL/GenBank/DDBJ databases">
        <authorList>
            <person name="Nowell W R."/>
        </authorList>
    </citation>
    <scope>NUCLEOTIDE SEQUENCE</scope>
</reference>
<proteinExistence type="predicted"/>
<name>A0A821CH76_9BILA</name>